<dbReference type="Gene3D" id="3.40.50.720">
    <property type="entry name" value="NAD(P)-binding Rossmann-like Domain"/>
    <property type="match status" value="1"/>
</dbReference>
<protein>
    <submittedName>
        <fullName evidence="1">3-oxoacyl-[acyl-carrier-protein] reductase FabG</fullName>
    </submittedName>
</protein>
<organism evidence="1 2">
    <name type="scientific">Elysia marginata</name>
    <dbReference type="NCBI Taxonomy" id="1093978"/>
    <lineage>
        <taxon>Eukaryota</taxon>
        <taxon>Metazoa</taxon>
        <taxon>Spiralia</taxon>
        <taxon>Lophotrochozoa</taxon>
        <taxon>Mollusca</taxon>
        <taxon>Gastropoda</taxon>
        <taxon>Heterobranchia</taxon>
        <taxon>Euthyneura</taxon>
        <taxon>Panpulmonata</taxon>
        <taxon>Sacoglossa</taxon>
        <taxon>Placobranchoidea</taxon>
        <taxon>Plakobranchidae</taxon>
        <taxon>Elysia</taxon>
    </lineage>
</organism>
<gene>
    <name evidence="1" type="ORF">ElyMa_005807400</name>
</gene>
<dbReference type="SUPFAM" id="SSF51735">
    <property type="entry name" value="NAD(P)-binding Rossmann-fold domains"/>
    <property type="match status" value="1"/>
</dbReference>
<dbReference type="PANTHER" id="PTHR43975">
    <property type="entry name" value="ZGC:101858"/>
    <property type="match status" value="1"/>
</dbReference>
<sequence>MTSFLGKSVIVTGSSSGIGLATAVMFASRGANVTVCGRDAARVQSAVSACEEAERSAGHEIKVISVRGDITDRRVLKETVDTTLKSFGDRLDVVVANHGVILREGTGCLETWTEQCFHSTMTANVASVMALIQEAAPHLEKTRGNVVCVSSLGSQQALLLSTSYLMSKAALDHAVRCLALQLGPKGIRINCVNPTYVSSRVLRDINQPGEDLGSIIGRAYARETPLQGQVSGPEEQAEVILFLASDAARLVHGQCLVVDGGIGLKGLPNNYPALMA</sequence>
<reference evidence="1 2" key="1">
    <citation type="journal article" date="2021" name="Elife">
        <title>Chloroplast acquisition without the gene transfer in kleptoplastic sea slugs, Plakobranchus ocellatus.</title>
        <authorList>
            <person name="Maeda T."/>
            <person name="Takahashi S."/>
            <person name="Yoshida T."/>
            <person name="Shimamura S."/>
            <person name="Takaki Y."/>
            <person name="Nagai Y."/>
            <person name="Toyoda A."/>
            <person name="Suzuki Y."/>
            <person name="Arimoto A."/>
            <person name="Ishii H."/>
            <person name="Satoh N."/>
            <person name="Nishiyama T."/>
            <person name="Hasebe M."/>
            <person name="Maruyama T."/>
            <person name="Minagawa J."/>
            <person name="Obokata J."/>
            <person name="Shigenobu S."/>
        </authorList>
    </citation>
    <scope>NUCLEOTIDE SEQUENCE [LARGE SCALE GENOMIC DNA]</scope>
</reference>
<evidence type="ECO:0000313" key="2">
    <source>
        <dbReference type="Proteomes" id="UP000762676"/>
    </source>
</evidence>
<dbReference type="InterPro" id="IPR002347">
    <property type="entry name" value="SDR_fam"/>
</dbReference>
<comment type="caution">
    <text evidence="1">The sequence shown here is derived from an EMBL/GenBank/DDBJ whole genome shotgun (WGS) entry which is preliminary data.</text>
</comment>
<dbReference type="EMBL" id="BMAT01011649">
    <property type="protein sequence ID" value="GFR76688.1"/>
    <property type="molecule type" value="Genomic_DNA"/>
</dbReference>
<proteinExistence type="predicted"/>
<dbReference type="AlphaFoldDB" id="A0AAV4FT94"/>
<dbReference type="Proteomes" id="UP000762676">
    <property type="component" value="Unassembled WGS sequence"/>
</dbReference>
<accession>A0AAV4FT94</accession>
<keyword evidence="2" id="KW-1185">Reference proteome</keyword>
<evidence type="ECO:0000313" key="1">
    <source>
        <dbReference type="EMBL" id="GFR76688.1"/>
    </source>
</evidence>
<name>A0AAV4FT94_9GAST</name>
<dbReference type="FunFam" id="3.40.50.720:FF:000084">
    <property type="entry name" value="Short-chain dehydrogenase reductase"/>
    <property type="match status" value="1"/>
</dbReference>
<dbReference type="PRINTS" id="PR00081">
    <property type="entry name" value="GDHRDH"/>
</dbReference>
<dbReference type="Pfam" id="PF13561">
    <property type="entry name" value="adh_short_C2"/>
    <property type="match status" value="1"/>
</dbReference>
<dbReference type="InterPro" id="IPR036291">
    <property type="entry name" value="NAD(P)-bd_dom_sf"/>
</dbReference>
<dbReference type="PANTHER" id="PTHR43975:SF2">
    <property type="entry name" value="EG:BACR7A4.14 PROTEIN-RELATED"/>
    <property type="match status" value="1"/>
</dbReference>